<dbReference type="AlphaFoldDB" id="A0ABD1IFP2"/>
<evidence type="ECO:0000313" key="2">
    <source>
        <dbReference type="EMBL" id="KAL1567531.1"/>
    </source>
</evidence>
<dbReference type="Pfam" id="PF14299">
    <property type="entry name" value="PP2"/>
    <property type="match status" value="1"/>
</dbReference>
<gene>
    <name evidence="2" type="ORF">AAHA92_03001</name>
</gene>
<organism evidence="2 3">
    <name type="scientific">Salvia divinorum</name>
    <name type="common">Maria pastora</name>
    <name type="synonym">Diviner's sage</name>
    <dbReference type="NCBI Taxonomy" id="28513"/>
    <lineage>
        <taxon>Eukaryota</taxon>
        <taxon>Viridiplantae</taxon>
        <taxon>Streptophyta</taxon>
        <taxon>Embryophyta</taxon>
        <taxon>Tracheophyta</taxon>
        <taxon>Spermatophyta</taxon>
        <taxon>Magnoliopsida</taxon>
        <taxon>eudicotyledons</taxon>
        <taxon>Gunneridae</taxon>
        <taxon>Pentapetalae</taxon>
        <taxon>asterids</taxon>
        <taxon>lamiids</taxon>
        <taxon>Lamiales</taxon>
        <taxon>Lamiaceae</taxon>
        <taxon>Nepetoideae</taxon>
        <taxon>Mentheae</taxon>
        <taxon>Salviinae</taxon>
        <taxon>Salvia</taxon>
        <taxon>Salvia subgen. Calosphace</taxon>
    </lineage>
</organism>
<evidence type="ECO:0000313" key="3">
    <source>
        <dbReference type="Proteomes" id="UP001567538"/>
    </source>
</evidence>
<proteinExistence type="predicted"/>
<feature type="region of interest" description="Disordered" evidence="1">
    <location>
        <begin position="1"/>
        <end position="21"/>
    </location>
</feature>
<dbReference type="PANTHER" id="PTHR48478">
    <property type="entry name" value="LECTIN-LIKE"/>
    <property type="match status" value="1"/>
</dbReference>
<dbReference type="InterPro" id="IPR052147">
    <property type="entry name" value="PP2-like/Lectin"/>
</dbReference>
<accession>A0ABD1IFP2</accession>
<keyword evidence="3" id="KW-1185">Reference proteome</keyword>
<sequence length="191" mass="21619">MDDQPAGNVHSNPHLTGDPLKVKGPDSDGSFSIPVRALNITWGNDPRYWELVKFCETESKQAGFEEGVVLQQVNWLQVTGKFKLVTFSIVPKTYKVYYIMNFNEDAFGWSHTPIKFKVKLQEGSESEVEVNLQQYREKPMTWHKVSVGEFNVVGDGSSMTAEVGMFEVETDWWKGGMILAGIRLEPNLLIT</sequence>
<dbReference type="Proteomes" id="UP001567538">
    <property type="component" value="Unassembled WGS sequence"/>
</dbReference>
<evidence type="ECO:0000256" key="1">
    <source>
        <dbReference type="SAM" id="MobiDB-lite"/>
    </source>
</evidence>
<protein>
    <submittedName>
        <fullName evidence="2">Protein PHLOEM PROTEIN 2-LIKE A1-like</fullName>
    </submittedName>
</protein>
<name>A0ABD1IFP2_SALDI</name>
<dbReference type="InterPro" id="IPR025886">
    <property type="entry name" value="PP2-like"/>
</dbReference>
<comment type="caution">
    <text evidence="2">The sequence shown here is derived from an EMBL/GenBank/DDBJ whole genome shotgun (WGS) entry which is preliminary data.</text>
</comment>
<dbReference type="EMBL" id="JBEAFC010000002">
    <property type="protein sequence ID" value="KAL1567531.1"/>
    <property type="molecule type" value="Genomic_DNA"/>
</dbReference>
<dbReference type="PANTHER" id="PTHR48478:SF1">
    <property type="entry name" value="LECTIN-LIKE"/>
    <property type="match status" value="1"/>
</dbReference>
<reference evidence="2 3" key="1">
    <citation type="submission" date="2024-06" db="EMBL/GenBank/DDBJ databases">
        <title>A chromosome level genome sequence of Diviner's sage (Salvia divinorum).</title>
        <authorList>
            <person name="Ford S.A."/>
            <person name="Ro D.-K."/>
            <person name="Ness R.W."/>
            <person name="Phillips M.A."/>
        </authorList>
    </citation>
    <scope>NUCLEOTIDE SEQUENCE [LARGE SCALE GENOMIC DNA]</scope>
    <source>
        <strain evidence="2">SAF-2024a</strain>
        <tissue evidence="2">Leaf</tissue>
    </source>
</reference>